<accession>A0AA43QI35</accession>
<dbReference type="Proteomes" id="UP001161017">
    <property type="component" value="Unassembled WGS sequence"/>
</dbReference>
<evidence type="ECO:0000313" key="3">
    <source>
        <dbReference type="Proteomes" id="UP001161017"/>
    </source>
</evidence>
<feature type="compositionally biased region" description="Acidic residues" evidence="1">
    <location>
        <begin position="544"/>
        <end position="599"/>
    </location>
</feature>
<reference evidence="2" key="1">
    <citation type="journal article" date="2023" name="Genome Biol. Evol.">
        <title>First Whole Genome Sequence and Flow Cytometry Genome Size Data for the Lichen-Forming Fungus Ramalina farinacea (Ascomycota).</title>
        <authorList>
            <person name="Llewellyn T."/>
            <person name="Mian S."/>
            <person name="Hill R."/>
            <person name="Leitch I.J."/>
            <person name="Gaya E."/>
        </authorList>
    </citation>
    <scope>NUCLEOTIDE SEQUENCE</scope>
    <source>
        <strain evidence="2">LIQ254RAFAR</strain>
    </source>
</reference>
<protein>
    <submittedName>
        <fullName evidence="2">Uncharacterized protein</fullName>
    </submittedName>
</protein>
<keyword evidence="3" id="KW-1185">Reference proteome</keyword>
<feature type="region of interest" description="Disordered" evidence="1">
    <location>
        <begin position="532"/>
        <end position="616"/>
    </location>
</feature>
<evidence type="ECO:0000256" key="1">
    <source>
        <dbReference type="SAM" id="MobiDB-lite"/>
    </source>
</evidence>
<dbReference type="SUPFAM" id="SSF52047">
    <property type="entry name" value="RNI-like"/>
    <property type="match status" value="1"/>
</dbReference>
<comment type="caution">
    <text evidence="2">The sequence shown here is derived from an EMBL/GenBank/DDBJ whole genome shotgun (WGS) entry which is preliminary data.</text>
</comment>
<name>A0AA43QI35_9LECA</name>
<sequence>MIGALDMAEHAVTGSATRKCHGTTDMGRNAVSSSLDAKNLLRVISNTVNNALDDLAEVYAFEKEKAKTLWARTSGQGTKEDSFESCPSADLAAYPTEILVLIAGHCDKGALWSLCLTARRFVQPARQYLYRDVDLTTHARGLVRNASGSMVRSDSLHCRNFPPAILQKQQAFIRTLDVHPEYKLYVHRLWWTILPSDDNFTGWYCQDGVWRFMGSCWQVLGSLTNLKGLDLFDLSQPDPTVVSPTREDAPVVQMPHLRRLFLGGCIHPKVGAPLLLHLDLAKLTVLYLNNVFMQRPLHDHLDEIVMKHLEGSTITASSHYNGREGGRPIVRWDTYAQHGPELLRTYEKLVRSKTYLQELQQCRSLKALTFETHSNKCMREYGGPLPAYLNALGYLLCGMILERNSQSLTHFHFRHGTDNSPSHVVLDPALVTLVNRHISWRDFLFRTYIYSSICRHEWPAMQSVVLTGIDSGQPGFPAAPPEFRPIPAPFPKLDNHFNLGVYEGILRQRIRTAIGPSARLACVSESRVFDPFEMPKVQQTEPVGDGEGEEAEQEEEEADEEAEEEDGDGAEDEEGWETESDADADAEEYEHDDDSDSVEEIGQAEFEQSQQQAAVE</sequence>
<dbReference type="AlphaFoldDB" id="A0AA43QI35"/>
<proteinExistence type="predicted"/>
<dbReference type="EMBL" id="JAPUFD010000002">
    <property type="protein sequence ID" value="MDI1485734.1"/>
    <property type="molecule type" value="Genomic_DNA"/>
</dbReference>
<organism evidence="2 3">
    <name type="scientific">Ramalina farinacea</name>
    <dbReference type="NCBI Taxonomy" id="258253"/>
    <lineage>
        <taxon>Eukaryota</taxon>
        <taxon>Fungi</taxon>
        <taxon>Dikarya</taxon>
        <taxon>Ascomycota</taxon>
        <taxon>Pezizomycotina</taxon>
        <taxon>Lecanoromycetes</taxon>
        <taxon>OSLEUM clade</taxon>
        <taxon>Lecanoromycetidae</taxon>
        <taxon>Lecanorales</taxon>
        <taxon>Lecanorineae</taxon>
        <taxon>Ramalinaceae</taxon>
        <taxon>Ramalina</taxon>
    </lineage>
</organism>
<feature type="compositionally biased region" description="Low complexity" evidence="1">
    <location>
        <begin position="603"/>
        <end position="616"/>
    </location>
</feature>
<evidence type="ECO:0000313" key="2">
    <source>
        <dbReference type="EMBL" id="MDI1485734.1"/>
    </source>
</evidence>
<gene>
    <name evidence="2" type="ORF">OHK93_003923</name>
</gene>